<evidence type="ECO:0000256" key="1">
    <source>
        <dbReference type="SAM" id="Phobius"/>
    </source>
</evidence>
<feature type="transmembrane region" description="Helical" evidence="1">
    <location>
        <begin position="12"/>
        <end position="32"/>
    </location>
</feature>
<evidence type="ECO:0000313" key="3">
    <source>
        <dbReference type="Proteomes" id="UP000182882"/>
    </source>
</evidence>
<dbReference type="Proteomes" id="UP000182882">
    <property type="component" value="Unassembled WGS sequence"/>
</dbReference>
<name>A0A1H2GHK0_9PROT</name>
<keyword evidence="3" id="KW-1185">Reference proteome</keyword>
<dbReference type="AlphaFoldDB" id="A0A1H2GHK0"/>
<dbReference type="RefSeq" id="WP_062559806.1">
    <property type="nucleotide sequence ID" value="NZ_CP013341.1"/>
</dbReference>
<gene>
    <name evidence="2" type="ORF">SAMN05216406_1327</name>
</gene>
<reference evidence="3" key="1">
    <citation type="submission" date="2016-10" db="EMBL/GenBank/DDBJ databases">
        <authorList>
            <person name="Varghese N."/>
            <person name="Submissions S."/>
        </authorList>
    </citation>
    <scope>NUCLEOTIDE SEQUENCE [LARGE SCALE GENOMIC DNA]</scope>
    <source>
        <strain evidence="3">Nm10</strain>
    </source>
</reference>
<dbReference type="EMBL" id="FNLN01000032">
    <property type="protein sequence ID" value="SDU18962.1"/>
    <property type="molecule type" value="Genomic_DNA"/>
</dbReference>
<feature type="transmembrane region" description="Helical" evidence="1">
    <location>
        <begin position="38"/>
        <end position="55"/>
    </location>
</feature>
<protein>
    <submittedName>
        <fullName evidence="2">Toxin CptA</fullName>
    </submittedName>
</protein>
<keyword evidence="1" id="KW-1133">Transmembrane helix</keyword>
<accession>A0A1H2GHK0</accession>
<proteinExistence type="predicted"/>
<keyword evidence="1" id="KW-0472">Membrane</keyword>
<evidence type="ECO:0000313" key="2">
    <source>
        <dbReference type="EMBL" id="SDU18962.1"/>
    </source>
</evidence>
<dbReference type="KEGG" id="nur:ATY38_13850"/>
<organism evidence="2 3">
    <name type="scientific">Nitrosomonas ureae</name>
    <dbReference type="NCBI Taxonomy" id="44577"/>
    <lineage>
        <taxon>Bacteria</taxon>
        <taxon>Pseudomonadati</taxon>
        <taxon>Pseudomonadota</taxon>
        <taxon>Betaproteobacteria</taxon>
        <taxon>Nitrosomonadales</taxon>
        <taxon>Nitrosomonadaceae</taxon>
        <taxon>Nitrosomonas</taxon>
    </lineage>
</organism>
<sequence>MAALSIHRKPSFCLAMILSSAHIATAILLWPLPFPMEVKMLIAILLVSSLIYYLGRDALLYANKAVISFTLSEKMQCTAITRSGKTTICKVLGSTFVAPYLVVLNLKPEGEFFPCSIVILHDGIDIDMHRQLRVWLRWKWQDYK</sequence>
<dbReference type="Pfam" id="PF07254">
    <property type="entry name" value="Cpta_toxin"/>
    <property type="match status" value="1"/>
</dbReference>
<keyword evidence="1" id="KW-0812">Transmembrane</keyword>
<dbReference type="InterPro" id="IPR009883">
    <property type="entry name" value="YgfX"/>
</dbReference>